<dbReference type="AlphaFoldDB" id="A0A9E6ULR0"/>
<dbReference type="EMBL" id="CP081869">
    <property type="protein sequence ID" value="QZN98443.1"/>
    <property type="molecule type" value="Genomic_DNA"/>
</dbReference>
<organism evidence="1 2">
    <name type="scientific">Chenggangzhangella methanolivorans</name>
    <dbReference type="NCBI Taxonomy" id="1437009"/>
    <lineage>
        <taxon>Bacteria</taxon>
        <taxon>Pseudomonadati</taxon>
        <taxon>Pseudomonadota</taxon>
        <taxon>Alphaproteobacteria</taxon>
        <taxon>Hyphomicrobiales</taxon>
        <taxon>Methylopilaceae</taxon>
        <taxon>Chenggangzhangella</taxon>
    </lineage>
</organism>
<name>A0A9E6ULR0_9HYPH</name>
<evidence type="ECO:0000313" key="1">
    <source>
        <dbReference type="EMBL" id="QZN98443.1"/>
    </source>
</evidence>
<keyword evidence="2" id="KW-1185">Reference proteome</keyword>
<gene>
    <name evidence="1" type="ORF">K6K41_15325</name>
</gene>
<reference evidence="1" key="1">
    <citation type="submission" date="2021-08" db="EMBL/GenBank/DDBJ databases">
        <authorList>
            <person name="Zhang H."/>
            <person name="Xu M."/>
            <person name="Yu Z."/>
            <person name="Yang L."/>
            <person name="Cai Y."/>
        </authorList>
    </citation>
    <scope>NUCLEOTIDE SEQUENCE</scope>
    <source>
        <strain evidence="1">CHL1</strain>
    </source>
</reference>
<sequence length="61" mass="6542">MPIAKNGPERRDAERQDEIAADLQHFGSFGRLRTFMGRDIGLRGGKVNADFAAQPCGPAGA</sequence>
<protein>
    <submittedName>
        <fullName evidence="1">Uncharacterized protein</fullName>
    </submittedName>
</protein>
<dbReference type="KEGG" id="cmet:K6K41_15325"/>
<proteinExistence type="predicted"/>
<evidence type="ECO:0000313" key="2">
    <source>
        <dbReference type="Proteomes" id="UP000825701"/>
    </source>
</evidence>
<dbReference type="RefSeq" id="WP_261401366.1">
    <property type="nucleotide sequence ID" value="NZ_CP081869.1"/>
</dbReference>
<accession>A0A9E6ULR0</accession>
<dbReference type="Proteomes" id="UP000825701">
    <property type="component" value="Chromosome"/>
</dbReference>